<dbReference type="SUPFAM" id="SSF51621">
    <property type="entry name" value="Phosphoenolpyruvate/pyruvate domain"/>
    <property type="match status" value="1"/>
</dbReference>
<evidence type="ECO:0000256" key="3">
    <source>
        <dbReference type="ARBA" id="ARBA00023239"/>
    </source>
</evidence>
<evidence type="ECO:0000256" key="1">
    <source>
        <dbReference type="ARBA" id="ARBA00005568"/>
    </source>
</evidence>
<dbReference type="InterPro" id="IPR040442">
    <property type="entry name" value="Pyrv_kinase-like_dom_sf"/>
</dbReference>
<gene>
    <name evidence="5" type="ORF">CLV74_1108</name>
</gene>
<accession>A0A2T0WL43</accession>
<reference evidence="5 6" key="1">
    <citation type="submission" date="2018-03" db="EMBL/GenBank/DDBJ databases">
        <title>Genomic Encyclopedia of Archaeal and Bacterial Type Strains, Phase II (KMG-II): from individual species to whole genera.</title>
        <authorList>
            <person name="Goeker M."/>
        </authorList>
    </citation>
    <scope>NUCLEOTIDE SEQUENCE [LARGE SCALE GENOMIC DNA]</scope>
    <source>
        <strain evidence="5 6">DSM 100212</strain>
    </source>
</reference>
<organism evidence="5 6">
    <name type="scientific">Donghicola tyrosinivorans</name>
    <dbReference type="NCBI Taxonomy" id="1652492"/>
    <lineage>
        <taxon>Bacteria</taxon>
        <taxon>Pseudomonadati</taxon>
        <taxon>Pseudomonadota</taxon>
        <taxon>Alphaproteobacteria</taxon>
        <taxon>Rhodobacterales</taxon>
        <taxon>Roseobacteraceae</taxon>
        <taxon>Donghicola</taxon>
    </lineage>
</organism>
<dbReference type="GO" id="GO:0046872">
    <property type="term" value="F:metal ion binding"/>
    <property type="evidence" value="ECO:0007669"/>
    <property type="project" value="UniProtKB-KW"/>
</dbReference>
<feature type="domain" description="HpcH/HpaI aldolase/citrate lyase" evidence="4">
    <location>
        <begin position="33"/>
        <end position="264"/>
    </location>
</feature>
<name>A0A2T0WL43_9RHOB</name>
<evidence type="ECO:0000313" key="6">
    <source>
        <dbReference type="Proteomes" id="UP000238392"/>
    </source>
</evidence>
<dbReference type="GO" id="GO:0016832">
    <property type="term" value="F:aldehyde-lyase activity"/>
    <property type="evidence" value="ECO:0007669"/>
    <property type="project" value="TreeGrafter"/>
</dbReference>
<sequence length="283" mass="30727">MSNPDRLNGIIAALEAGEKPTMAFARADREEATQFGLSPLTGVLFEMEHTPYSASELKDALAHLMNRKRIVEGGSLRPPVTPFVRIPANGAEMNTWMAKQVLDQGVYGVIFPHIATAEQARNAVSACRYARPEGSEAYEPKGLRGDAPNAAARYWGLSVQEYYDRADVWPLDPKGEIMVVLMIESVEAMENLDDILKVPGVGAIMIGEGDLSQNLGFPRQYDHPEVVKAKAEILAKAKAAGVAIAHPHVGVANAAEVIEQGFDILFTTPSRSYATLEKVKSLL</sequence>
<dbReference type="InterPro" id="IPR015813">
    <property type="entry name" value="Pyrv/PenolPyrv_kinase-like_dom"/>
</dbReference>
<dbReference type="EMBL" id="PVTQ01000010">
    <property type="protein sequence ID" value="PRY87234.1"/>
    <property type="molecule type" value="Genomic_DNA"/>
</dbReference>
<dbReference type="PANTHER" id="PTHR30502">
    <property type="entry name" value="2-KETO-3-DEOXY-L-RHAMNONATE ALDOLASE"/>
    <property type="match status" value="1"/>
</dbReference>
<dbReference type="InterPro" id="IPR005000">
    <property type="entry name" value="Aldolase/citrate-lyase_domain"/>
</dbReference>
<dbReference type="Proteomes" id="UP000238392">
    <property type="component" value="Unassembled WGS sequence"/>
</dbReference>
<dbReference type="Pfam" id="PF03328">
    <property type="entry name" value="HpcH_HpaI"/>
    <property type="match status" value="1"/>
</dbReference>
<evidence type="ECO:0000313" key="5">
    <source>
        <dbReference type="EMBL" id="PRY87234.1"/>
    </source>
</evidence>
<dbReference type="OrthoDB" id="9802624at2"/>
<dbReference type="InterPro" id="IPR050251">
    <property type="entry name" value="HpcH-HpaI_aldolase"/>
</dbReference>
<dbReference type="GO" id="GO:0005737">
    <property type="term" value="C:cytoplasm"/>
    <property type="evidence" value="ECO:0007669"/>
    <property type="project" value="TreeGrafter"/>
</dbReference>
<dbReference type="Gene3D" id="3.20.20.60">
    <property type="entry name" value="Phosphoenolpyruvate-binding domains"/>
    <property type="match status" value="1"/>
</dbReference>
<dbReference type="AlphaFoldDB" id="A0A2T0WL43"/>
<comment type="similarity">
    <text evidence="1">Belongs to the HpcH/HpaI aldolase family.</text>
</comment>
<protein>
    <submittedName>
        <fullName evidence="5">4-hydroxy-2-oxoheptanedioate aldolase</fullName>
    </submittedName>
</protein>
<keyword evidence="2" id="KW-0479">Metal-binding</keyword>
<dbReference type="PANTHER" id="PTHR30502:SF0">
    <property type="entry name" value="PHOSPHOENOLPYRUVATE CARBOXYLASE FAMILY PROTEIN"/>
    <property type="match status" value="1"/>
</dbReference>
<comment type="caution">
    <text evidence="5">The sequence shown here is derived from an EMBL/GenBank/DDBJ whole genome shotgun (WGS) entry which is preliminary data.</text>
</comment>
<keyword evidence="6" id="KW-1185">Reference proteome</keyword>
<evidence type="ECO:0000259" key="4">
    <source>
        <dbReference type="Pfam" id="PF03328"/>
    </source>
</evidence>
<keyword evidence="3" id="KW-0456">Lyase</keyword>
<evidence type="ECO:0000256" key="2">
    <source>
        <dbReference type="ARBA" id="ARBA00022723"/>
    </source>
</evidence>
<dbReference type="RefSeq" id="WP_106265887.1">
    <property type="nucleotide sequence ID" value="NZ_PVTQ01000010.1"/>
</dbReference>
<proteinExistence type="inferred from homology"/>